<accession>K1XWG6</accession>
<dbReference type="EMBL" id="AMFJ01036173">
    <property type="protein sequence ID" value="EKD24753.1"/>
    <property type="molecule type" value="Genomic_DNA"/>
</dbReference>
<protein>
    <submittedName>
        <fullName evidence="1">Uncharacterized protein</fullName>
    </submittedName>
</protein>
<reference evidence="1" key="1">
    <citation type="journal article" date="2012" name="Science">
        <title>Fermentation, hydrogen, and sulfur metabolism in multiple uncultivated bacterial phyla.</title>
        <authorList>
            <person name="Wrighton K.C."/>
            <person name="Thomas B.C."/>
            <person name="Sharon I."/>
            <person name="Miller C.S."/>
            <person name="Castelle C.J."/>
            <person name="VerBerkmoes N.C."/>
            <person name="Wilkins M.J."/>
            <person name="Hettich R.L."/>
            <person name="Lipton M.S."/>
            <person name="Williams K.H."/>
            <person name="Long P.E."/>
            <person name="Banfield J.F."/>
        </authorList>
    </citation>
    <scope>NUCLEOTIDE SEQUENCE [LARGE SCALE GENOMIC DNA]</scope>
</reference>
<dbReference type="AlphaFoldDB" id="K1XWG6"/>
<comment type="caution">
    <text evidence="1">The sequence shown here is derived from an EMBL/GenBank/DDBJ whole genome shotgun (WGS) entry which is preliminary data.</text>
</comment>
<name>K1XWG6_9BACT</name>
<gene>
    <name evidence="1" type="ORF">ACD_80C00166G0014</name>
</gene>
<sequence length="100" mass="11237">MAKKNKVKNLFPQSGRTDLIDGILIGKQFRHYSDDKPAVMIRKLKTISELSSCPKLQERAVKTIELLSKYPENVPLEKGVRVQLSELVPDEVVVSGMIVC</sequence>
<evidence type="ECO:0000313" key="1">
    <source>
        <dbReference type="EMBL" id="EKD24753.1"/>
    </source>
</evidence>
<proteinExistence type="predicted"/>
<organism evidence="1">
    <name type="scientific">uncultured bacterium</name>
    <name type="common">gcode 4</name>
    <dbReference type="NCBI Taxonomy" id="1234023"/>
    <lineage>
        <taxon>Bacteria</taxon>
        <taxon>environmental samples</taxon>
    </lineage>
</organism>